<gene>
    <name evidence="2" type="ORF">As57867_018894</name>
</gene>
<feature type="transmembrane region" description="Helical" evidence="1">
    <location>
        <begin position="76"/>
        <end position="100"/>
    </location>
</feature>
<keyword evidence="1" id="KW-1133">Transmembrane helix</keyword>
<accession>A0A6A4Y1Q2</accession>
<feature type="transmembrane region" description="Helical" evidence="1">
    <location>
        <begin position="37"/>
        <end position="56"/>
    </location>
</feature>
<comment type="caution">
    <text evidence="2">The sequence shown here is derived from an EMBL/GenBank/DDBJ whole genome shotgun (WGS) entry which is preliminary data.</text>
</comment>
<dbReference type="AlphaFoldDB" id="A0A6A4Y1Q2"/>
<keyword evidence="1" id="KW-0472">Membrane</keyword>
<keyword evidence="1" id="KW-0812">Transmembrane</keyword>
<evidence type="ECO:0000313" key="2">
    <source>
        <dbReference type="EMBL" id="KAF0689627.1"/>
    </source>
</evidence>
<proteinExistence type="predicted"/>
<feature type="non-terminal residue" evidence="2">
    <location>
        <position position="122"/>
    </location>
</feature>
<reference evidence="2" key="1">
    <citation type="submission" date="2019-06" db="EMBL/GenBank/DDBJ databases">
        <title>Genomics analysis of Aphanomyces spp. identifies a new class of oomycete effector associated with host adaptation.</title>
        <authorList>
            <person name="Gaulin E."/>
        </authorList>
    </citation>
    <scope>NUCLEOTIDE SEQUENCE</scope>
    <source>
        <strain evidence="2">CBS 578.67</strain>
    </source>
</reference>
<name>A0A6A4Y1Q2_9STRA</name>
<organism evidence="2">
    <name type="scientific">Aphanomyces stellatus</name>
    <dbReference type="NCBI Taxonomy" id="120398"/>
    <lineage>
        <taxon>Eukaryota</taxon>
        <taxon>Sar</taxon>
        <taxon>Stramenopiles</taxon>
        <taxon>Oomycota</taxon>
        <taxon>Saprolegniomycetes</taxon>
        <taxon>Saprolegniales</taxon>
        <taxon>Verrucalvaceae</taxon>
        <taxon>Aphanomyces</taxon>
    </lineage>
</organism>
<sequence>MLFLAVSVAGAATCLVIAAVFVRQQNVHVINGVAQTIASRGAVVLAATALLFLAQFGLDEPTSSSSSQSDDNFTSLAVVVVAATTALLESMLVLSIYFLVVVQVGGTERAIDVLAKRLPCAD</sequence>
<dbReference type="EMBL" id="VJMH01006427">
    <property type="protein sequence ID" value="KAF0689627.1"/>
    <property type="molecule type" value="Genomic_DNA"/>
</dbReference>
<evidence type="ECO:0000256" key="1">
    <source>
        <dbReference type="SAM" id="Phobius"/>
    </source>
</evidence>
<protein>
    <submittedName>
        <fullName evidence="2">Uncharacterized protein</fullName>
    </submittedName>
</protein>